<gene>
    <name evidence="5" type="ORF">V8201_00485</name>
</gene>
<evidence type="ECO:0000256" key="2">
    <source>
        <dbReference type="SAM" id="Phobius"/>
    </source>
</evidence>
<accession>A0ABU8GXD4</accession>
<evidence type="ECO:0000256" key="1">
    <source>
        <dbReference type="ARBA" id="ARBA00004196"/>
    </source>
</evidence>
<keyword evidence="2" id="KW-0812">Transmembrane</keyword>
<keyword evidence="6" id="KW-1185">Reference proteome</keyword>
<feature type="domain" description="p-hydroxybenzoic acid efflux pump subunit AaeA-like beta-barrel" evidence="4">
    <location>
        <begin position="252"/>
        <end position="330"/>
    </location>
</feature>
<comment type="subcellular location">
    <subcellularLocation>
        <location evidence="1">Cell envelope</location>
    </subcellularLocation>
</comment>
<feature type="transmembrane region" description="Helical" evidence="2">
    <location>
        <begin position="23"/>
        <end position="44"/>
    </location>
</feature>
<comment type="caution">
    <text evidence="5">The sequence shown here is derived from an EMBL/GenBank/DDBJ whole genome shotgun (WGS) entry which is preliminary data.</text>
</comment>
<name>A0ABU8GXD4_9SPHN</name>
<evidence type="ECO:0000313" key="6">
    <source>
        <dbReference type="Proteomes" id="UP001367771"/>
    </source>
</evidence>
<dbReference type="Gene3D" id="2.40.30.170">
    <property type="match status" value="1"/>
</dbReference>
<evidence type="ECO:0000313" key="5">
    <source>
        <dbReference type="EMBL" id="MEI5685546.1"/>
    </source>
</evidence>
<feature type="domain" description="Multidrug export protein EmrA/FarA alpha-helical hairpin" evidence="3">
    <location>
        <begin position="96"/>
        <end position="210"/>
    </location>
</feature>
<dbReference type="SUPFAM" id="SSF111369">
    <property type="entry name" value="HlyD-like secretion proteins"/>
    <property type="match status" value="1"/>
</dbReference>
<keyword evidence="2" id="KW-1133">Transmembrane helix</keyword>
<dbReference type="EMBL" id="JBBBDM010000001">
    <property type="protein sequence ID" value="MEI5685546.1"/>
    <property type="molecule type" value="Genomic_DNA"/>
</dbReference>
<organism evidence="5 6">
    <name type="scientific">Sphingomonas kyungheensis</name>
    <dbReference type="NCBI Taxonomy" id="1069987"/>
    <lineage>
        <taxon>Bacteria</taxon>
        <taxon>Pseudomonadati</taxon>
        <taxon>Pseudomonadota</taxon>
        <taxon>Alphaproteobacteria</taxon>
        <taxon>Sphingomonadales</taxon>
        <taxon>Sphingomonadaceae</taxon>
        <taxon>Sphingomonas</taxon>
    </lineage>
</organism>
<evidence type="ECO:0000259" key="3">
    <source>
        <dbReference type="Pfam" id="PF25885"/>
    </source>
</evidence>
<dbReference type="RefSeq" id="WP_037534978.1">
    <property type="nucleotide sequence ID" value="NZ_JBBBDM010000001.1"/>
</dbReference>
<dbReference type="PANTHER" id="PTHR30386:SF19">
    <property type="entry name" value="MULTIDRUG EXPORT PROTEIN EMRA-RELATED"/>
    <property type="match status" value="1"/>
</dbReference>
<dbReference type="InterPro" id="IPR058633">
    <property type="entry name" value="EmrA/FarA_HH"/>
</dbReference>
<evidence type="ECO:0000259" key="4">
    <source>
        <dbReference type="Pfam" id="PF25963"/>
    </source>
</evidence>
<dbReference type="Proteomes" id="UP001367771">
    <property type="component" value="Unassembled WGS sequence"/>
</dbReference>
<keyword evidence="2" id="KW-0472">Membrane</keyword>
<dbReference type="Pfam" id="PF25885">
    <property type="entry name" value="HH_EMRA"/>
    <property type="match status" value="1"/>
</dbReference>
<dbReference type="InterPro" id="IPR058634">
    <property type="entry name" value="AaeA-lik-b-barrel"/>
</dbReference>
<dbReference type="Gene3D" id="2.40.50.100">
    <property type="match status" value="1"/>
</dbReference>
<dbReference type="InterPro" id="IPR050739">
    <property type="entry name" value="MFP"/>
</dbReference>
<sequence length="386" mass="39807">MTDTQASAPLPPAGKPQARRRGLLILGIVVAIGLIAWAVSHFLLAKPAEETDDAYVAGDVVAITARDPGQITAIHADNTQTVKAGAPLLDLDPATADVALASAAAELARAVRATRADISKVGESGAAVVQAEAQLSAATADYARRRGAAAQGAISGEELAHAADAVKVARANLNLARSQQAQSRSTVQGTDTSTNPAVLAAAAAYRRAAIMRSHMHIVAPIDGVVAQRTVQIGQQVAAGTPLMAVVPLSKVWVDANFRETQLKDLRIGQPATVTADMYGDDIVFHGKVIGVGAGSGNAFALLPPQNASGNWIKIVQRVPVRIALDPRELNAHPLRVGLSVNATVDTANRSGALLGQPAAQAYAGRATDGSDPAVEARIRQIIAANR</sequence>
<protein>
    <submittedName>
        <fullName evidence="5">Efflux RND transporter periplasmic adaptor subunit</fullName>
    </submittedName>
</protein>
<proteinExistence type="predicted"/>
<dbReference type="Pfam" id="PF25963">
    <property type="entry name" value="Beta-barrel_AAEA"/>
    <property type="match status" value="1"/>
</dbReference>
<reference evidence="5 6" key="1">
    <citation type="journal article" date="2013" name="Int. J. Syst. Evol. Microbiol.">
        <title>Sphingomonas kyungheensis sp. nov., a bacterium with ginsenoside-converting activity isolated from soil of a ginseng field.</title>
        <authorList>
            <person name="Son H.M."/>
            <person name="Yang J.E."/>
            <person name="Park Y."/>
            <person name="Han C.K."/>
            <person name="Kim S.G."/>
            <person name="Kook M."/>
            <person name="Yi T.H."/>
        </authorList>
    </citation>
    <scope>NUCLEOTIDE SEQUENCE [LARGE SCALE GENOMIC DNA]</scope>
    <source>
        <strain evidence="5 6">LMG 26582</strain>
    </source>
</reference>
<dbReference type="PANTHER" id="PTHR30386">
    <property type="entry name" value="MEMBRANE FUSION SUBUNIT OF EMRAB-TOLC MULTIDRUG EFFLUX PUMP"/>
    <property type="match status" value="1"/>
</dbReference>